<feature type="region of interest" description="Disordered" evidence="1">
    <location>
        <begin position="1"/>
        <end position="31"/>
    </location>
</feature>
<evidence type="ECO:0000313" key="2">
    <source>
        <dbReference type="EMBL" id="EHD00268.1"/>
    </source>
</evidence>
<accession>G5RZU6</accession>
<dbReference type="Proteomes" id="UP000004776">
    <property type="component" value="Unassembled WGS sequence"/>
</dbReference>
<evidence type="ECO:0000313" key="3">
    <source>
        <dbReference type="Proteomes" id="UP000004776"/>
    </source>
</evidence>
<organism evidence="2 3">
    <name type="scientific">Salmonella enterica subsp. enterica serovar Urbana str. R8-2977</name>
    <dbReference type="NCBI Taxonomy" id="913084"/>
    <lineage>
        <taxon>Bacteria</taxon>
        <taxon>Pseudomonadati</taxon>
        <taxon>Pseudomonadota</taxon>
        <taxon>Gammaproteobacteria</taxon>
        <taxon>Enterobacterales</taxon>
        <taxon>Enterobacteriaceae</taxon>
        <taxon>Salmonella</taxon>
    </lineage>
</organism>
<gene>
    <name evidence="2" type="ORF">LTSEURB_4378</name>
</gene>
<dbReference type="AlphaFoldDB" id="G5RZU6"/>
<feature type="non-terminal residue" evidence="2">
    <location>
        <position position="31"/>
    </location>
</feature>
<name>G5RZU6_SALET</name>
<evidence type="ECO:0000256" key="1">
    <source>
        <dbReference type="SAM" id="MobiDB-lite"/>
    </source>
</evidence>
<sequence length="31" mass="3378">MRIRPVRNGSRLNPRKSAQVTAAGDCTGIDH</sequence>
<proteinExistence type="predicted"/>
<protein>
    <submittedName>
        <fullName evidence="2">Uncharacterized protein</fullName>
    </submittedName>
</protein>
<dbReference type="EMBL" id="AFCW01001668">
    <property type="protein sequence ID" value="EHD00268.1"/>
    <property type="molecule type" value="Genomic_DNA"/>
</dbReference>
<reference evidence="2 3" key="1">
    <citation type="journal article" date="2011" name="BMC Genomics">
        <title>Genome sequencing reveals diversification of virulence factor content and possible host adaptation in distinct subpopulations of Salmonella enterica.</title>
        <authorList>
            <person name="den Bakker H.C."/>
            <person name="Moreno Switt A.I."/>
            <person name="Govoni G."/>
            <person name="Cummings C.A."/>
            <person name="Ranieri M.L."/>
            <person name="Degoricija L."/>
            <person name="Hoelzer K."/>
            <person name="Rodriguez-Rivera L.D."/>
            <person name="Brown S."/>
            <person name="Bolchacova E."/>
            <person name="Furtado M.R."/>
            <person name="Wiedmann M."/>
        </authorList>
    </citation>
    <scope>NUCLEOTIDE SEQUENCE [LARGE SCALE GENOMIC DNA]</scope>
    <source>
        <strain evidence="2 3">R8-2977</strain>
    </source>
</reference>
<comment type="caution">
    <text evidence="2">The sequence shown here is derived from an EMBL/GenBank/DDBJ whole genome shotgun (WGS) entry which is preliminary data.</text>
</comment>